<gene>
    <name evidence="1" type="ORF">LENED_000294</name>
</gene>
<reference evidence="1 2" key="1">
    <citation type="submission" date="2016-08" db="EMBL/GenBank/DDBJ databases">
        <authorList>
            <consortium name="Lentinula edodes genome sequencing consortium"/>
            <person name="Sakamoto Y."/>
            <person name="Nakade K."/>
            <person name="Sato S."/>
            <person name="Yoshida Y."/>
            <person name="Miyazaki K."/>
            <person name="Natsume S."/>
            <person name="Konno N."/>
        </authorList>
    </citation>
    <scope>NUCLEOTIDE SEQUENCE [LARGE SCALE GENOMIC DNA]</scope>
    <source>
        <strain evidence="1 2">NBRC 111202</strain>
    </source>
</reference>
<proteinExistence type="predicted"/>
<comment type="caution">
    <text evidence="1">The sequence shown here is derived from an EMBL/GenBank/DDBJ whole genome shotgun (WGS) entry which is preliminary data.</text>
</comment>
<name>A0A1Q3DVI3_LENED</name>
<organism evidence="1 2">
    <name type="scientific">Lentinula edodes</name>
    <name type="common">Shiitake mushroom</name>
    <name type="synonym">Lentinus edodes</name>
    <dbReference type="NCBI Taxonomy" id="5353"/>
    <lineage>
        <taxon>Eukaryota</taxon>
        <taxon>Fungi</taxon>
        <taxon>Dikarya</taxon>
        <taxon>Basidiomycota</taxon>
        <taxon>Agaricomycotina</taxon>
        <taxon>Agaricomycetes</taxon>
        <taxon>Agaricomycetidae</taxon>
        <taxon>Agaricales</taxon>
        <taxon>Marasmiineae</taxon>
        <taxon>Omphalotaceae</taxon>
        <taxon>Lentinula</taxon>
    </lineage>
</organism>
<accession>A0A1Q3DVI3</accession>
<reference evidence="1 2" key="2">
    <citation type="submission" date="2017-02" db="EMBL/GenBank/DDBJ databases">
        <title>A genome survey and senescence transcriptome analysis in Lentinula edodes.</title>
        <authorList>
            <person name="Sakamoto Y."/>
            <person name="Nakade K."/>
            <person name="Sato S."/>
            <person name="Yoshida Y."/>
            <person name="Miyazaki K."/>
            <person name="Natsume S."/>
            <person name="Konno N."/>
        </authorList>
    </citation>
    <scope>NUCLEOTIDE SEQUENCE [LARGE SCALE GENOMIC DNA]</scope>
    <source>
        <strain evidence="1 2">NBRC 111202</strain>
    </source>
</reference>
<dbReference type="EMBL" id="BDGU01000005">
    <property type="protein sequence ID" value="GAV98883.1"/>
    <property type="molecule type" value="Genomic_DNA"/>
</dbReference>
<protein>
    <submittedName>
        <fullName evidence="1">Uncharacterized protein</fullName>
    </submittedName>
</protein>
<dbReference type="Proteomes" id="UP000188533">
    <property type="component" value="Unassembled WGS sequence"/>
</dbReference>
<sequence length="220" mass="24419">MVEPASDMLLETATELSAVRSCLVDGDTAGEEKWEEEGSAKDTARLRLFKLGFGDGKVASVGVVGAENEALKGLIIRRKYHACRCLRKLYVSYKERNCNKFLCIKSTFRDSVLTGRGQTKRGIQSVGMNTYYQLQGLVVAIPQVYSMSILNKPMRVSGPGRVVIFQKNLGAHRRKRGTSTYRLEDWSSLNAEITSFAPVERHRGMRKAGAQNDHGGEEGQ</sequence>
<keyword evidence="2" id="KW-1185">Reference proteome</keyword>
<evidence type="ECO:0000313" key="1">
    <source>
        <dbReference type="EMBL" id="GAV98883.1"/>
    </source>
</evidence>
<evidence type="ECO:0000313" key="2">
    <source>
        <dbReference type="Proteomes" id="UP000188533"/>
    </source>
</evidence>
<dbReference type="AlphaFoldDB" id="A0A1Q3DVI3"/>